<feature type="binding site" evidence="8">
    <location>
        <begin position="330"/>
        <end position="332"/>
    </location>
    <ligand>
        <name>GTP</name>
        <dbReference type="ChEBI" id="CHEBI:37565"/>
    </ligand>
</feature>
<protein>
    <recommendedName>
        <fullName evidence="8 10">Adenylosuccinate synthetase</fullName>
        <shortName evidence="8">AMPSase</shortName>
        <shortName evidence="8">AdSS</shortName>
        <ecNumber evidence="8 10">6.3.4.4</ecNumber>
    </recommendedName>
    <alternativeName>
        <fullName evidence="8">IMP--aspartate ligase</fullName>
    </alternativeName>
</protein>
<reference evidence="11 12" key="1">
    <citation type="journal article" date="2017" name="ISME J.">
        <title>Potential for microbial H2 and metal transformations associated with novel bacteria and archaea in deep terrestrial subsurface sediments.</title>
        <authorList>
            <person name="Hernsdorf A.W."/>
            <person name="Amano Y."/>
            <person name="Miyakawa K."/>
            <person name="Ise K."/>
            <person name="Suzuki Y."/>
            <person name="Anantharaman K."/>
            <person name="Probst A."/>
            <person name="Burstein D."/>
            <person name="Thomas B.C."/>
            <person name="Banfield J.F."/>
        </authorList>
    </citation>
    <scope>NUCLEOTIDE SEQUENCE [LARGE SCALE GENOMIC DNA]</scope>
    <source>
        <strain evidence="11">HGW-Actinobacteria-3</strain>
    </source>
</reference>
<comment type="subcellular location">
    <subcellularLocation>
        <location evidence="8">Cytoplasm</location>
    </subcellularLocation>
</comment>
<dbReference type="InterPro" id="IPR027417">
    <property type="entry name" value="P-loop_NTPase"/>
</dbReference>
<evidence type="ECO:0000256" key="8">
    <source>
        <dbReference type="HAMAP-Rule" id="MF_00011"/>
    </source>
</evidence>
<feature type="binding site" evidence="8">
    <location>
        <position position="40"/>
    </location>
    <ligand>
        <name>Mg(2+)</name>
        <dbReference type="ChEBI" id="CHEBI:18420"/>
    </ligand>
</feature>
<dbReference type="PROSITE" id="PS00513">
    <property type="entry name" value="ADENYLOSUCCIN_SYN_2"/>
    <property type="match status" value="1"/>
</dbReference>
<evidence type="ECO:0000313" key="12">
    <source>
        <dbReference type="Proteomes" id="UP000233654"/>
    </source>
</evidence>
<dbReference type="NCBIfam" id="TIGR00184">
    <property type="entry name" value="purA"/>
    <property type="match status" value="1"/>
</dbReference>
<dbReference type="SUPFAM" id="SSF52540">
    <property type="entry name" value="P-loop containing nucleoside triphosphate hydrolases"/>
    <property type="match status" value="1"/>
</dbReference>
<feature type="binding site" description="in other chain" evidence="8">
    <location>
        <begin position="13"/>
        <end position="16"/>
    </location>
    <ligand>
        <name>IMP</name>
        <dbReference type="ChEBI" id="CHEBI:58053"/>
        <note>ligand shared between dimeric partners</note>
    </ligand>
</feature>
<evidence type="ECO:0000256" key="9">
    <source>
        <dbReference type="PROSITE-ProRule" id="PRU10134"/>
    </source>
</evidence>
<dbReference type="GO" id="GO:0044208">
    <property type="term" value="P:'de novo' AMP biosynthetic process"/>
    <property type="evidence" value="ECO:0007669"/>
    <property type="project" value="UniProtKB-UniRule"/>
</dbReference>
<feature type="binding site" evidence="8">
    <location>
        <begin position="40"/>
        <end position="42"/>
    </location>
    <ligand>
        <name>GTP</name>
        <dbReference type="ChEBI" id="CHEBI:37565"/>
    </ligand>
</feature>
<feature type="binding site" description="in other chain" evidence="8">
    <location>
        <position position="223"/>
    </location>
    <ligand>
        <name>IMP</name>
        <dbReference type="ChEBI" id="CHEBI:58053"/>
        <note>ligand shared between dimeric partners</note>
    </ligand>
</feature>
<proteinExistence type="inferred from homology"/>
<dbReference type="InterPro" id="IPR042109">
    <property type="entry name" value="Adenylosuccinate_synth_dom1"/>
</dbReference>
<feature type="binding site" description="in other chain" evidence="8">
    <location>
        <position position="302"/>
    </location>
    <ligand>
        <name>IMP</name>
        <dbReference type="ChEBI" id="CHEBI:58053"/>
        <note>ligand shared between dimeric partners</note>
    </ligand>
</feature>
<dbReference type="UniPathway" id="UPA00075">
    <property type="reaction ID" value="UER00335"/>
</dbReference>
<dbReference type="FunFam" id="3.90.170.10:FF:000001">
    <property type="entry name" value="Adenylosuccinate synthetase"/>
    <property type="match status" value="1"/>
</dbReference>
<sequence length="449" mass="49563">MPGTVVLGAQWGDEGKGKITDLIADRMDMVVRFAGGNNAGHTVVCGEDEFKLHLMPSGILHPHIIAVIGNGVVINPKILLEEMDGLTQRGITCAKLRISCNAHLVMPYHLAFDRLGEVSLGKAKLGTTHRGIGPAYADKADRMGMRVQDLLDERIFRAKLDASLERKNAILTRAFEQAPFDVDEILTEYMGYAERLAPHVEDTSLLVYNALTDGKKVLFEGAQGVLLDIDHGTYPFVTSSSPTVGGAFTGTGVGPRYIDRIIGVAKAYVTRVGYGPFPTEQINETGELMVAKGVEFGTTTGRKRRCGWLDLVLLRYAARVNGLSGIALTKLDVLSEFDRIKVCVGYSYMGKIYHEFPPHQTIFHKCEPEYIELPGWRTDISGVTERDDLPSEARRYVEFVEQGVGVPVEIISVGPKRSQTIVAREEYKQPIEEGPFLFREDFESPCQAD</sequence>
<dbReference type="GO" id="GO:0046040">
    <property type="term" value="P:IMP metabolic process"/>
    <property type="evidence" value="ECO:0007669"/>
    <property type="project" value="TreeGrafter"/>
</dbReference>
<evidence type="ECO:0000313" key="11">
    <source>
        <dbReference type="EMBL" id="PKQ28798.1"/>
    </source>
</evidence>
<gene>
    <name evidence="8" type="primary">purA</name>
    <name evidence="11" type="ORF">CVT63_00930</name>
</gene>
<accession>A0A2N3G847</accession>
<dbReference type="GO" id="GO:0005737">
    <property type="term" value="C:cytoplasm"/>
    <property type="evidence" value="ECO:0007669"/>
    <property type="project" value="UniProtKB-SubCell"/>
</dbReference>
<feature type="active site" evidence="9">
    <location>
        <position position="139"/>
    </location>
</feature>
<dbReference type="CDD" id="cd03108">
    <property type="entry name" value="AdSS"/>
    <property type="match status" value="1"/>
</dbReference>
<feature type="binding site" evidence="8">
    <location>
        <position position="304"/>
    </location>
    <ligand>
        <name>GTP</name>
        <dbReference type="ChEBI" id="CHEBI:37565"/>
    </ligand>
</feature>
<comment type="catalytic activity">
    <reaction evidence="8 10">
        <text>IMP + L-aspartate + GTP = N(6)-(1,2-dicarboxyethyl)-AMP + GDP + phosphate + 2 H(+)</text>
        <dbReference type="Rhea" id="RHEA:15753"/>
        <dbReference type="ChEBI" id="CHEBI:15378"/>
        <dbReference type="ChEBI" id="CHEBI:29991"/>
        <dbReference type="ChEBI" id="CHEBI:37565"/>
        <dbReference type="ChEBI" id="CHEBI:43474"/>
        <dbReference type="ChEBI" id="CHEBI:57567"/>
        <dbReference type="ChEBI" id="CHEBI:58053"/>
        <dbReference type="ChEBI" id="CHEBI:58189"/>
        <dbReference type="EC" id="6.3.4.4"/>
    </reaction>
</comment>
<feature type="binding site" evidence="8">
    <location>
        <begin position="412"/>
        <end position="414"/>
    </location>
    <ligand>
        <name>GTP</name>
        <dbReference type="ChEBI" id="CHEBI:37565"/>
    </ligand>
</feature>
<dbReference type="PROSITE" id="PS01266">
    <property type="entry name" value="ADENYLOSUCCIN_SYN_1"/>
    <property type="match status" value="1"/>
</dbReference>
<evidence type="ECO:0000256" key="4">
    <source>
        <dbReference type="ARBA" id="ARBA00022741"/>
    </source>
</evidence>
<comment type="cofactor">
    <cofactor evidence="8">
        <name>Mg(2+)</name>
        <dbReference type="ChEBI" id="CHEBI:18420"/>
    </cofactor>
    <text evidence="8">Binds 1 Mg(2+) ion per subunit.</text>
</comment>
<keyword evidence="5 8" id="KW-0658">Purine biosynthesis</keyword>
<keyword evidence="3 8" id="KW-0479">Metal-binding</keyword>
<evidence type="ECO:0000256" key="5">
    <source>
        <dbReference type="ARBA" id="ARBA00022755"/>
    </source>
</evidence>
<dbReference type="GO" id="GO:0004019">
    <property type="term" value="F:adenylosuccinate synthase activity"/>
    <property type="evidence" value="ECO:0007669"/>
    <property type="project" value="UniProtKB-UniRule"/>
</dbReference>
<dbReference type="SMART" id="SM00788">
    <property type="entry name" value="Adenylsucc_synt"/>
    <property type="match status" value="1"/>
</dbReference>
<dbReference type="AlphaFoldDB" id="A0A2N3G847"/>
<dbReference type="InterPro" id="IPR033128">
    <property type="entry name" value="Adenylosuccin_syn_Lys_AS"/>
</dbReference>
<feature type="binding site" description="in other chain" evidence="8">
    <location>
        <position position="128"/>
    </location>
    <ligand>
        <name>IMP</name>
        <dbReference type="ChEBI" id="CHEBI:58053"/>
        <note>ligand shared between dimeric partners</note>
    </ligand>
</feature>
<dbReference type="FunFam" id="1.10.300.10:FF:000001">
    <property type="entry name" value="Adenylosuccinate synthetase"/>
    <property type="match status" value="1"/>
</dbReference>
<keyword evidence="2 8" id="KW-0436">Ligase</keyword>
<comment type="caution">
    <text evidence="11">The sequence shown here is derived from an EMBL/GenBank/DDBJ whole genome shotgun (WGS) entry which is preliminary data.</text>
</comment>
<comment type="subunit">
    <text evidence="1 8">Homodimer.</text>
</comment>
<dbReference type="PANTHER" id="PTHR11846:SF0">
    <property type="entry name" value="ADENYLOSUCCINATE SYNTHETASE"/>
    <property type="match status" value="1"/>
</dbReference>
<comment type="function">
    <text evidence="8">Plays an important role in the de novo pathway of purine nucleotide biosynthesis. Catalyzes the first committed step in the biosynthesis of AMP from IMP.</text>
</comment>
<dbReference type="Gene3D" id="3.40.440.10">
    <property type="entry name" value="Adenylosuccinate Synthetase, subunit A, domain 1"/>
    <property type="match status" value="1"/>
</dbReference>
<feature type="binding site" description="in other chain" evidence="8">
    <location>
        <position position="238"/>
    </location>
    <ligand>
        <name>IMP</name>
        <dbReference type="ChEBI" id="CHEBI:58053"/>
        <note>ligand shared between dimeric partners</note>
    </ligand>
</feature>
<dbReference type="Gene3D" id="1.10.300.10">
    <property type="entry name" value="Adenylosuccinate Synthetase, subunit A, domain 2"/>
    <property type="match status" value="1"/>
</dbReference>
<feature type="binding site" description="in other chain" evidence="8">
    <location>
        <begin position="38"/>
        <end position="41"/>
    </location>
    <ligand>
        <name>IMP</name>
        <dbReference type="ChEBI" id="CHEBI:58053"/>
        <note>ligand shared between dimeric partners</note>
    </ligand>
</feature>
<keyword evidence="7 8" id="KW-0342">GTP-binding</keyword>
<comment type="similarity">
    <text evidence="8 10">Belongs to the adenylosuccinate synthetase family.</text>
</comment>
<dbReference type="Pfam" id="PF00709">
    <property type="entry name" value="Adenylsucc_synt"/>
    <property type="match status" value="1"/>
</dbReference>
<evidence type="ECO:0000256" key="1">
    <source>
        <dbReference type="ARBA" id="ARBA00011738"/>
    </source>
</evidence>
<feature type="binding site" evidence="8">
    <location>
        <begin position="298"/>
        <end position="304"/>
    </location>
    <ligand>
        <name>substrate</name>
    </ligand>
</feature>
<organism evidence="11 12">
    <name type="scientific">Candidatus Anoxymicrobium japonicum</name>
    <dbReference type="NCBI Taxonomy" id="2013648"/>
    <lineage>
        <taxon>Bacteria</taxon>
        <taxon>Bacillati</taxon>
        <taxon>Actinomycetota</taxon>
        <taxon>Candidatus Geothermincolia</taxon>
        <taxon>Candidatus Geothermincolales</taxon>
        <taxon>Candidatus Anoxymicrobiaceae</taxon>
        <taxon>Candidatus Anoxymicrobium</taxon>
    </lineage>
</organism>
<dbReference type="EMBL" id="PHEX01000005">
    <property type="protein sequence ID" value="PKQ28798.1"/>
    <property type="molecule type" value="Genomic_DNA"/>
</dbReference>
<dbReference type="InterPro" id="IPR001114">
    <property type="entry name" value="Adenylosuccinate_synthetase"/>
</dbReference>
<keyword evidence="8" id="KW-0963">Cytoplasm</keyword>
<dbReference type="EC" id="6.3.4.4" evidence="8 10"/>
<dbReference type="Proteomes" id="UP000233654">
    <property type="component" value="Unassembled WGS sequence"/>
</dbReference>
<dbReference type="GO" id="GO:0005525">
    <property type="term" value="F:GTP binding"/>
    <property type="evidence" value="ECO:0007669"/>
    <property type="project" value="UniProtKB-UniRule"/>
</dbReference>
<feature type="binding site" evidence="8">
    <location>
        <position position="13"/>
    </location>
    <ligand>
        <name>Mg(2+)</name>
        <dbReference type="ChEBI" id="CHEBI:18420"/>
    </ligand>
</feature>
<dbReference type="Gene3D" id="3.90.170.10">
    <property type="entry name" value="Adenylosuccinate Synthetase, subunit A, domain 3"/>
    <property type="match status" value="1"/>
</dbReference>
<keyword evidence="6 8" id="KW-0460">Magnesium</keyword>
<dbReference type="PANTHER" id="PTHR11846">
    <property type="entry name" value="ADENYLOSUCCINATE SYNTHETASE"/>
    <property type="match status" value="1"/>
</dbReference>
<dbReference type="InterPro" id="IPR042110">
    <property type="entry name" value="Adenylosuccinate_synth_dom2"/>
</dbReference>
<evidence type="ECO:0000256" key="2">
    <source>
        <dbReference type="ARBA" id="ARBA00022598"/>
    </source>
</evidence>
<evidence type="ECO:0000256" key="6">
    <source>
        <dbReference type="ARBA" id="ARBA00022842"/>
    </source>
</evidence>
<evidence type="ECO:0000256" key="3">
    <source>
        <dbReference type="ARBA" id="ARBA00022723"/>
    </source>
</evidence>
<feature type="binding site" evidence="8">
    <location>
        <begin position="12"/>
        <end position="18"/>
    </location>
    <ligand>
        <name>GTP</name>
        <dbReference type="ChEBI" id="CHEBI:37565"/>
    </ligand>
</feature>
<name>A0A2N3G847_9ACTN</name>
<dbReference type="HAMAP" id="MF_00011">
    <property type="entry name" value="Adenylosucc_synth"/>
    <property type="match status" value="1"/>
</dbReference>
<feature type="binding site" evidence="8">
    <location>
        <position position="142"/>
    </location>
    <ligand>
        <name>IMP</name>
        <dbReference type="ChEBI" id="CHEBI:58053"/>
        <note>ligand shared between dimeric partners</note>
    </ligand>
</feature>
<dbReference type="InterPro" id="IPR018220">
    <property type="entry name" value="Adenylosuccin_syn_GTP-bd"/>
</dbReference>
<feature type="active site" description="Proton donor" evidence="8">
    <location>
        <position position="41"/>
    </location>
</feature>
<evidence type="ECO:0000256" key="10">
    <source>
        <dbReference type="RuleBase" id="RU000520"/>
    </source>
</evidence>
<dbReference type="GO" id="GO:0000287">
    <property type="term" value="F:magnesium ion binding"/>
    <property type="evidence" value="ECO:0007669"/>
    <property type="project" value="UniProtKB-UniRule"/>
</dbReference>
<dbReference type="InterPro" id="IPR042111">
    <property type="entry name" value="Adenylosuccinate_synth_dom3"/>
</dbReference>
<feature type="active site" description="Proton acceptor" evidence="8">
    <location>
        <position position="13"/>
    </location>
</feature>
<evidence type="ECO:0000256" key="7">
    <source>
        <dbReference type="ARBA" id="ARBA00023134"/>
    </source>
</evidence>
<keyword evidence="4 8" id="KW-0547">Nucleotide-binding</keyword>
<dbReference type="NCBIfam" id="NF002223">
    <property type="entry name" value="PRK01117.1"/>
    <property type="match status" value="1"/>
</dbReference>
<comment type="pathway">
    <text evidence="8 10">Purine metabolism; AMP biosynthesis via de novo pathway; AMP from IMP: step 1/2.</text>
</comment>